<organism evidence="1 2">
    <name type="scientific">Plectus sambesii</name>
    <dbReference type="NCBI Taxonomy" id="2011161"/>
    <lineage>
        <taxon>Eukaryota</taxon>
        <taxon>Metazoa</taxon>
        <taxon>Ecdysozoa</taxon>
        <taxon>Nematoda</taxon>
        <taxon>Chromadorea</taxon>
        <taxon>Plectida</taxon>
        <taxon>Plectina</taxon>
        <taxon>Plectoidea</taxon>
        <taxon>Plectidae</taxon>
        <taxon>Plectus</taxon>
    </lineage>
</organism>
<dbReference type="WBParaSite" id="PSAMB.scaffold5760size10932.g27253.t2">
    <property type="protein sequence ID" value="PSAMB.scaffold5760size10932.g27253.t2"/>
    <property type="gene ID" value="PSAMB.scaffold5760size10932.g27253"/>
</dbReference>
<name>A0A914WYP2_9BILA</name>
<keyword evidence="1" id="KW-1185">Reference proteome</keyword>
<dbReference type="Proteomes" id="UP000887566">
    <property type="component" value="Unplaced"/>
</dbReference>
<evidence type="ECO:0000313" key="2">
    <source>
        <dbReference type="WBParaSite" id="PSAMB.scaffold5760size10932.g27253.t2"/>
    </source>
</evidence>
<proteinExistence type="predicted"/>
<dbReference type="AlphaFoldDB" id="A0A914WYP2"/>
<sequence length="158" mass="17278">MPNLRTQPPVRSNLFSLFLGCSLRDGQRRPATVVPYGRSRLDVTTDRRRIHDLIIESNCTIRLRAGSASACTPTGPCSCPPPCDYFHQSDSCDLTSVLVVGPTVHYLVDRSAPFGPLFEHASALGPPAHGVPQLFRSGEHLLLHVNLHCRAQLSIAID</sequence>
<accession>A0A914WYP2</accession>
<reference evidence="2" key="1">
    <citation type="submission" date="2022-11" db="UniProtKB">
        <authorList>
            <consortium name="WormBaseParasite"/>
        </authorList>
    </citation>
    <scope>IDENTIFICATION</scope>
</reference>
<evidence type="ECO:0000313" key="1">
    <source>
        <dbReference type="Proteomes" id="UP000887566"/>
    </source>
</evidence>
<protein>
    <submittedName>
        <fullName evidence="2">Uncharacterized protein</fullName>
    </submittedName>
</protein>